<evidence type="ECO:0000313" key="2">
    <source>
        <dbReference type="EMBL" id="MBC5845221.1"/>
    </source>
</evidence>
<dbReference type="Pfam" id="PF05272">
    <property type="entry name" value="VapE-like_dom"/>
    <property type="match status" value="1"/>
</dbReference>
<gene>
    <name evidence="2" type="ORF">H8R25_12330</name>
</gene>
<evidence type="ECO:0000313" key="3">
    <source>
        <dbReference type="Proteomes" id="UP000641454"/>
    </source>
</evidence>
<sequence>MANLAKYVLAFDATAFEYHFKKWLVRSVFCAMDDHFFNKQALVLVSNQNDGKTSFWNWLSPAPLSAYYTDRITTDKDGIISLARNFMINIDELASLNKQDTKQLKALFSMKNINIRVPFGRNEANLLRRCSFVGSTNEQSFLADETGSVRWLCFNIKGINWDYSKHCNVDFVWAQAYALWKSTTNRNQWDLSKEEIENNEKRNAKFKQLSIEQELIGRYFEKAQFGQGKHFTSTDILVYLRPLGVNVNAVAVGRAMHSLGYEKAKETGVYGYWLHPKPLYEESNYNTLREGSFHKPDSPHIPNIKPAVEPVLQTEIELKQN</sequence>
<keyword evidence="3" id="KW-1185">Reference proteome</keyword>
<feature type="domain" description="Virulence-associated protein E-like" evidence="1">
    <location>
        <begin position="7"/>
        <end position="207"/>
    </location>
</feature>
<dbReference type="PANTHER" id="PTHR34985:SF1">
    <property type="entry name" value="SLR0554 PROTEIN"/>
    <property type="match status" value="1"/>
</dbReference>
<evidence type="ECO:0000259" key="1">
    <source>
        <dbReference type="Pfam" id="PF05272"/>
    </source>
</evidence>
<proteinExistence type="predicted"/>
<protein>
    <submittedName>
        <fullName evidence="2">Virulence-associated E family protein</fullName>
    </submittedName>
</protein>
<name>A0A923N0M6_9FLAO</name>
<reference evidence="2 3" key="1">
    <citation type="submission" date="2020-08" db="EMBL/GenBank/DDBJ databases">
        <title>Description of novel Flavobacterium F-392 isolate.</title>
        <authorList>
            <person name="Saticioglu I.B."/>
            <person name="Duman M."/>
            <person name="Altun S."/>
        </authorList>
    </citation>
    <scope>NUCLEOTIDE SEQUENCE [LARGE SCALE GENOMIC DNA]</scope>
    <source>
        <strain evidence="2 3">F-392</strain>
    </source>
</reference>
<organism evidence="2 3">
    <name type="scientific">Flavobacterium muglaense</name>
    <dbReference type="NCBI Taxonomy" id="2764716"/>
    <lineage>
        <taxon>Bacteria</taxon>
        <taxon>Pseudomonadati</taxon>
        <taxon>Bacteroidota</taxon>
        <taxon>Flavobacteriia</taxon>
        <taxon>Flavobacteriales</taxon>
        <taxon>Flavobacteriaceae</taxon>
        <taxon>Flavobacterium</taxon>
    </lineage>
</organism>
<dbReference type="InterPro" id="IPR007936">
    <property type="entry name" value="VapE-like_dom"/>
</dbReference>
<dbReference type="Proteomes" id="UP000641454">
    <property type="component" value="Unassembled WGS sequence"/>
</dbReference>
<comment type="caution">
    <text evidence="2">The sequence shown here is derived from an EMBL/GenBank/DDBJ whole genome shotgun (WGS) entry which is preliminary data.</text>
</comment>
<dbReference type="EMBL" id="JACRUL010000032">
    <property type="protein sequence ID" value="MBC5845221.1"/>
    <property type="molecule type" value="Genomic_DNA"/>
</dbReference>
<dbReference type="PANTHER" id="PTHR34985">
    <property type="entry name" value="SLR0554 PROTEIN"/>
    <property type="match status" value="1"/>
</dbReference>
<accession>A0A923N0M6</accession>
<dbReference type="AlphaFoldDB" id="A0A923N0M6"/>